<name>A0A6I4IG79_9FLAO</name>
<keyword evidence="4" id="KW-0808">Transferase</keyword>
<keyword evidence="5" id="KW-0547">Nucleotide-binding</keyword>
<dbReference type="Pfam" id="PF07730">
    <property type="entry name" value="HisKA_3"/>
    <property type="match status" value="1"/>
</dbReference>
<evidence type="ECO:0000256" key="3">
    <source>
        <dbReference type="ARBA" id="ARBA00022553"/>
    </source>
</evidence>
<dbReference type="GO" id="GO:0000155">
    <property type="term" value="F:phosphorelay sensor kinase activity"/>
    <property type="evidence" value="ECO:0007669"/>
    <property type="project" value="InterPro"/>
</dbReference>
<keyword evidence="9" id="KW-1133">Transmembrane helix</keyword>
<dbReference type="Proteomes" id="UP000431264">
    <property type="component" value="Unassembled WGS sequence"/>
</dbReference>
<dbReference type="InterPro" id="IPR050482">
    <property type="entry name" value="Sensor_HK_TwoCompSys"/>
</dbReference>
<evidence type="ECO:0000256" key="9">
    <source>
        <dbReference type="SAM" id="Phobius"/>
    </source>
</evidence>
<evidence type="ECO:0000256" key="7">
    <source>
        <dbReference type="ARBA" id="ARBA00022840"/>
    </source>
</evidence>
<comment type="catalytic activity">
    <reaction evidence="1">
        <text>ATP + protein L-histidine = ADP + protein N-phospho-L-histidine.</text>
        <dbReference type="EC" id="2.7.13.3"/>
    </reaction>
</comment>
<sequence>MESKSEIGTLILIGTGFIVLLVLIVLFLAVFYQTYVMKMKRKEAELLLKTSLESEKQERKRIAADIHDGVSGDLNAIRNFLSVLYKTETSEEKKALYDDIKTGVEAAIENTRLVSYKLMPPLLETSGFLVALEDYFSRLNSKTTAKFFITTDLNAVDLSNEVSYELFRVIQELTTNMIKYGNISKCEIQILKDGLGYSICIADDGIPFNFKEMYVLSKGTGLKNISSRLKVIDAIFKQNQCVLGNEFVISVKK</sequence>
<evidence type="ECO:0000256" key="4">
    <source>
        <dbReference type="ARBA" id="ARBA00022679"/>
    </source>
</evidence>
<evidence type="ECO:0000259" key="10">
    <source>
        <dbReference type="Pfam" id="PF07730"/>
    </source>
</evidence>
<evidence type="ECO:0000256" key="6">
    <source>
        <dbReference type="ARBA" id="ARBA00022777"/>
    </source>
</evidence>
<organism evidence="11 12">
    <name type="scientific">Flavobacterium profundi</name>
    <dbReference type="NCBI Taxonomy" id="1774945"/>
    <lineage>
        <taxon>Bacteria</taxon>
        <taxon>Pseudomonadati</taxon>
        <taxon>Bacteroidota</taxon>
        <taxon>Flavobacteriia</taxon>
        <taxon>Flavobacteriales</taxon>
        <taxon>Flavobacteriaceae</taxon>
        <taxon>Flavobacterium</taxon>
    </lineage>
</organism>
<evidence type="ECO:0000256" key="8">
    <source>
        <dbReference type="ARBA" id="ARBA00023012"/>
    </source>
</evidence>
<feature type="transmembrane region" description="Helical" evidence="9">
    <location>
        <begin position="12"/>
        <end position="32"/>
    </location>
</feature>
<dbReference type="GO" id="GO:0005524">
    <property type="term" value="F:ATP binding"/>
    <property type="evidence" value="ECO:0007669"/>
    <property type="project" value="UniProtKB-KW"/>
</dbReference>
<dbReference type="RefSeq" id="WP_140996978.1">
    <property type="nucleotide sequence ID" value="NZ_VDCZ01000003.1"/>
</dbReference>
<dbReference type="EC" id="2.7.13.3" evidence="2"/>
<gene>
    <name evidence="11" type="ORF">GOQ30_05315</name>
</gene>
<dbReference type="PANTHER" id="PTHR24421">
    <property type="entry name" value="NITRATE/NITRITE SENSOR PROTEIN NARX-RELATED"/>
    <property type="match status" value="1"/>
</dbReference>
<dbReference type="OrthoDB" id="9778366at2"/>
<keyword evidence="8" id="KW-0902">Two-component regulatory system</keyword>
<comment type="caution">
    <text evidence="11">The sequence shown here is derived from an EMBL/GenBank/DDBJ whole genome shotgun (WGS) entry which is preliminary data.</text>
</comment>
<dbReference type="InterPro" id="IPR036890">
    <property type="entry name" value="HATPase_C_sf"/>
</dbReference>
<dbReference type="EMBL" id="WQLW01000003">
    <property type="protein sequence ID" value="MVO08580.1"/>
    <property type="molecule type" value="Genomic_DNA"/>
</dbReference>
<accession>A0A6I4IG79</accession>
<keyword evidence="9" id="KW-0812">Transmembrane</keyword>
<evidence type="ECO:0000313" key="11">
    <source>
        <dbReference type="EMBL" id="MVO08580.1"/>
    </source>
</evidence>
<evidence type="ECO:0000313" key="12">
    <source>
        <dbReference type="Proteomes" id="UP000431264"/>
    </source>
</evidence>
<protein>
    <recommendedName>
        <fullName evidence="2">histidine kinase</fullName>
        <ecNumber evidence="2">2.7.13.3</ecNumber>
    </recommendedName>
</protein>
<evidence type="ECO:0000256" key="1">
    <source>
        <dbReference type="ARBA" id="ARBA00000085"/>
    </source>
</evidence>
<evidence type="ECO:0000256" key="5">
    <source>
        <dbReference type="ARBA" id="ARBA00022741"/>
    </source>
</evidence>
<dbReference type="SUPFAM" id="SSF55874">
    <property type="entry name" value="ATPase domain of HSP90 chaperone/DNA topoisomerase II/histidine kinase"/>
    <property type="match status" value="1"/>
</dbReference>
<dbReference type="PANTHER" id="PTHR24421:SF10">
    <property type="entry name" value="NITRATE_NITRITE SENSOR PROTEIN NARQ"/>
    <property type="match status" value="1"/>
</dbReference>
<dbReference type="GO" id="GO:0046983">
    <property type="term" value="F:protein dimerization activity"/>
    <property type="evidence" value="ECO:0007669"/>
    <property type="project" value="InterPro"/>
</dbReference>
<reference evidence="12" key="1">
    <citation type="submission" date="2019-05" db="EMBL/GenBank/DDBJ databases">
        <title>Flavobacterium profundi sp. nov., isolated from a deep-sea seamount.</title>
        <authorList>
            <person name="Zhang D.-C."/>
        </authorList>
    </citation>
    <scope>NUCLEOTIDE SEQUENCE [LARGE SCALE GENOMIC DNA]</scope>
    <source>
        <strain evidence="12">TP390</strain>
    </source>
</reference>
<evidence type="ECO:0000256" key="2">
    <source>
        <dbReference type="ARBA" id="ARBA00012438"/>
    </source>
</evidence>
<keyword evidence="7" id="KW-0067">ATP-binding</keyword>
<keyword evidence="6" id="KW-0418">Kinase</keyword>
<keyword evidence="12" id="KW-1185">Reference proteome</keyword>
<dbReference type="AlphaFoldDB" id="A0A6I4IG79"/>
<dbReference type="InterPro" id="IPR011712">
    <property type="entry name" value="Sig_transdc_His_kin_sub3_dim/P"/>
</dbReference>
<keyword evidence="3" id="KW-0597">Phosphoprotein</keyword>
<proteinExistence type="predicted"/>
<keyword evidence="9" id="KW-0472">Membrane</keyword>
<dbReference type="Gene3D" id="1.20.5.1930">
    <property type="match status" value="1"/>
</dbReference>
<dbReference type="Gene3D" id="3.30.565.10">
    <property type="entry name" value="Histidine kinase-like ATPase, C-terminal domain"/>
    <property type="match status" value="1"/>
</dbReference>
<feature type="domain" description="Signal transduction histidine kinase subgroup 3 dimerisation and phosphoacceptor" evidence="10">
    <location>
        <begin position="58"/>
        <end position="121"/>
    </location>
</feature>
<dbReference type="GO" id="GO:0016020">
    <property type="term" value="C:membrane"/>
    <property type="evidence" value="ECO:0007669"/>
    <property type="project" value="InterPro"/>
</dbReference>